<sequence length="98" mass="11059">MLDVNKVVLDAEIRGSLQETLLLRGAIGAQRLIVLFSADILDHWPREIQAARLNEMHPFVESAVKRLLQRRQFSVVGDPVLGDDEAWLVILSWIDIAS</sequence>
<protein>
    <submittedName>
        <fullName evidence="1">Uncharacterized protein</fullName>
    </submittedName>
</protein>
<dbReference type="Proteomes" id="UP000253918">
    <property type="component" value="Unassembled WGS sequence"/>
</dbReference>
<dbReference type="RefSeq" id="WP_114688250.1">
    <property type="nucleotide sequence ID" value="NZ_QQNB01000003.1"/>
</dbReference>
<organism evidence="1 2">
    <name type="scientific">Sphingomonas aracearum</name>
    <dbReference type="NCBI Taxonomy" id="2283317"/>
    <lineage>
        <taxon>Bacteria</taxon>
        <taxon>Pseudomonadati</taxon>
        <taxon>Pseudomonadota</taxon>
        <taxon>Alphaproteobacteria</taxon>
        <taxon>Sphingomonadales</taxon>
        <taxon>Sphingomonadaceae</taxon>
        <taxon>Sphingomonas</taxon>
    </lineage>
</organism>
<reference evidence="1 2" key="1">
    <citation type="submission" date="2018-07" db="EMBL/GenBank/DDBJ databases">
        <title>a novel species of Sphingomonas isolated from the rhizosphere soil of Araceae plant.</title>
        <authorList>
            <person name="Zhiyong W."/>
            <person name="Qinglan Z."/>
            <person name="Zhiwei F."/>
            <person name="Ding X."/>
            <person name="Gejiao W."/>
            <person name="Shixue Z."/>
        </authorList>
    </citation>
    <scope>NUCLEOTIDE SEQUENCE [LARGE SCALE GENOMIC DNA]</scope>
    <source>
        <strain evidence="1 2">WZY 27</strain>
    </source>
</reference>
<gene>
    <name evidence="1" type="ORF">DVW87_12950</name>
</gene>
<dbReference type="EMBL" id="QQNB01000003">
    <property type="protein sequence ID" value="RDE04513.1"/>
    <property type="molecule type" value="Genomic_DNA"/>
</dbReference>
<proteinExistence type="predicted"/>
<evidence type="ECO:0000313" key="2">
    <source>
        <dbReference type="Proteomes" id="UP000253918"/>
    </source>
</evidence>
<evidence type="ECO:0000313" key="1">
    <source>
        <dbReference type="EMBL" id="RDE04513.1"/>
    </source>
</evidence>
<dbReference type="AlphaFoldDB" id="A0A369VR59"/>
<accession>A0A369VR59</accession>
<comment type="caution">
    <text evidence="1">The sequence shown here is derived from an EMBL/GenBank/DDBJ whole genome shotgun (WGS) entry which is preliminary data.</text>
</comment>
<keyword evidence="2" id="KW-1185">Reference proteome</keyword>
<name>A0A369VR59_9SPHN</name>